<dbReference type="GO" id="GO:0003735">
    <property type="term" value="F:structural constituent of ribosome"/>
    <property type="evidence" value="ECO:0007669"/>
    <property type="project" value="InterPro"/>
</dbReference>
<evidence type="ECO:0000256" key="2">
    <source>
        <dbReference type="ARBA" id="ARBA00005677"/>
    </source>
</evidence>
<keyword evidence="4" id="KW-0496">Mitochondrion</keyword>
<dbReference type="OrthoDB" id="19439at2759"/>
<keyword evidence="8" id="KW-1185">Reference proteome</keyword>
<proteinExistence type="inferred from homology"/>
<evidence type="ECO:0000313" key="7">
    <source>
        <dbReference type="EMBL" id="KIM57602.1"/>
    </source>
</evidence>
<sequence>MASLSATAAFRQFVVPRNSRGSLPVYTDIRNGRTRHLVLIRNVQGQPQALAHELRSSLFKPDSAEAARLRVRVHAQRHIIVSGGRWKTDVMAWLAGKGF</sequence>
<dbReference type="PANTHER" id="PTHR13477:SF0">
    <property type="entry name" value="LARGE RIBOSOMAL SUBUNIT PROTEIN ML49"/>
    <property type="match status" value="1"/>
</dbReference>
<dbReference type="InParanoid" id="A0A0C2ZYU3"/>
<dbReference type="InterPro" id="IPR007740">
    <property type="entry name" value="Ribosomal_mL49"/>
</dbReference>
<name>A0A0C2ZYU3_9AGAM</name>
<dbReference type="Pfam" id="PF05046">
    <property type="entry name" value="Img2"/>
    <property type="match status" value="1"/>
</dbReference>
<evidence type="ECO:0000256" key="6">
    <source>
        <dbReference type="ARBA" id="ARBA00035191"/>
    </source>
</evidence>
<dbReference type="GO" id="GO:0005762">
    <property type="term" value="C:mitochondrial large ribosomal subunit"/>
    <property type="evidence" value="ECO:0007669"/>
    <property type="project" value="TreeGrafter"/>
</dbReference>
<evidence type="ECO:0000256" key="5">
    <source>
        <dbReference type="ARBA" id="ARBA00023274"/>
    </source>
</evidence>
<dbReference type="PANTHER" id="PTHR13477">
    <property type="entry name" value="MITOCHONDRIAL 39S RIBOSOMAL PROTEIN L49"/>
    <property type="match status" value="1"/>
</dbReference>
<organism evidence="7 8">
    <name type="scientific">Scleroderma citrinum Foug A</name>
    <dbReference type="NCBI Taxonomy" id="1036808"/>
    <lineage>
        <taxon>Eukaryota</taxon>
        <taxon>Fungi</taxon>
        <taxon>Dikarya</taxon>
        <taxon>Basidiomycota</taxon>
        <taxon>Agaricomycotina</taxon>
        <taxon>Agaricomycetes</taxon>
        <taxon>Agaricomycetidae</taxon>
        <taxon>Boletales</taxon>
        <taxon>Sclerodermatineae</taxon>
        <taxon>Sclerodermataceae</taxon>
        <taxon>Scleroderma</taxon>
    </lineage>
</organism>
<dbReference type="Proteomes" id="UP000053989">
    <property type="component" value="Unassembled WGS sequence"/>
</dbReference>
<comment type="similarity">
    <text evidence="2">Belongs to the mitochondrion-specific ribosomal protein mL49 family.</text>
</comment>
<dbReference type="Gene3D" id="3.30.780.10">
    <property type="entry name" value="SUI1-like domain"/>
    <property type="match status" value="1"/>
</dbReference>
<keyword evidence="3" id="KW-0689">Ribosomal protein</keyword>
<evidence type="ECO:0000256" key="3">
    <source>
        <dbReference type="ARBA" id="ARBA00022980"/>
    </source>
</evidence>
<dbReference type="EMBL" id="KN822098">
    <property type="protein sequence ID" value="KIM57602.1"/>
    <property type="molecule type" value="Genomic_DNA"/>
</dbReference>
<evidence type="ECO:0000256" key="1">
    <source>
        <dbReference type="ARBA" id="ARBA00004173"/>
    </source>
</evidence>
<keyword evidence="5" id="KW-0687">Ribonucleoprotein</keyword>
<reference evidence="8" key="2">
    <citation type="submission" date="2015-01" db="EMBL/GenBank/DDBJ databases">
        <title>Evolutionary Origins and Diversification of the Mycorrhizal Mutualists.</title>
        <authorList>
            <consortium name="DOE Joint Genome Institute"/>
            <consortium name="Mycorrhizal Genomics Consortium"/>
            <person name="Kohler A."/>
            <person name="Kuo A."/>
            <person name="Nagy L.G."/>
            <person name="Floudas D."/>
            <person name="Copeland A."/>
            <person name="Barry K.W."/>
            <person name="Cichocki N."/>
            <person name="Veneault-Fourrey C."/>
            <person name="LaButti K."/>
            <person name="Lindquist E.A."/>
            <person name="Lipzen A."/>
            <person name="Lundell T."/>
            <person name="Morin E."/>
            <person name="Murat C."/>
            <person name="Riley R."/>
            <person name="Ohm R."/>
            <person name="Sun H."/>
            <person name="Tunlid A."/>
            <person name="Henrissat B."/>
            <person name="Grigoriev I.V."/>
            <person name="Hibbett D.S."/>
            <person name="Martin F."/>
        </authorList>
    </citation>
    <scope>NUCLEOTIDE SEQUENCE [LARGE SCALE GENOMIC DNA]</scope>
    <source>
        <strain evidence="8">Foug A</strain>
    </source>
</reference>
<gene>
    <name evidence="7" type="ORF">SCLCIDRAFT_1219279</name>
</gene>
<dbReference type="STRING" id="1036808.A0A0C2ZYU3"/>
<dbReference type="AlphaFoldDB" id="A0A0C2ZYU3"/>
<reference evidence="7 8" key="1">
    <citation type="submission" date="2014-04" db="EMBL/GenBank/DDBJ databases">
        <authorList>
            <consortium name="DOE Joint Genome Institute"/>
            <person name="Kuo A."/>
            <person name="Kohler A."/>
            <person name="Nagy L.G."/>
            <person name="Floudas D."/>
            <person name="Copeland A."/>
            <person name="Barry K.W."/>
            <person name="Cichocki N."/>
            <person name="Veneault-Fourrey C."/>
            <person name="LaButti K."/>
            <person name="Lindquist E.A."/>
            <person name="Lipzen A."/>
            <person name="Lundell T."/>
            <person name="Morin E."/>
            <person name="Murat C."/>
            <person name="Sun H."/>
            <person name="Tunlid A."/>
            <person name="Henrissat B."/>
            <person name="Grigoriev I.V."/>
            <person name="Hibbett D.S."/>
            <person name="Martin F."/>
            <person name="Nordberg H.P."/>
            <person name="Cantor M.N."/>
            <person name="Hua S.X."/>
        </authorList>
    </citation>
    <scope>NUCLEOTIDE SEQUENCE [LARGE SCALE GENOMIC DNA]</scope>
    <source>
        <strain evidence="7 8">Foug A</strain>
    </source>
</reference>
<dbReference type="HOGENOM" id="CLU_085757_4_0_1"/>
<protein>
    <recommendedName>
        <fullName evidence="6">Large ribosomal subunit protein mL49</fullName>
    </recommendedName>
</protein>
<accession>A0A0C2ZYU3</accession>
<comment type="subcellular location">
    <subcellularLocation>
        <location evidence="1">Mitochondrion</location>
    </subcellularLocation>
</comment>
<evidence type="ECO:0000256" key="4">
    <source>
        <dbReference type="ARBA" id="ARBA00023128"/>
    </source>
</evidence>
<evidence type="ECO:0000313" key="8">
    <source>
        <dbReference type="Proteomes" id="UP000053989"/>
    </source>
</evidence>
<dbReference type="GO" id="GO:0006412">
    <property type="term" value="P:translation"/>
    <property type="evidence" value="ECO:0007669"/>
    <property type="project" value="InterPro"/>
</dbReference>